<dbReference type="SMART" id="SM00388">
    <property type="entry name" value="HisKA"/>
    <property type="match status" value="1"/>
</dbReference>
<dbReference type="RefSeq" id="WP_272650446.1">
    <property type="nucleotide sequence ID" value="NZ_JAZDDG010000002.1"/>
</dbReference>
<dbReference type="PRINTS" id="PR00344">
    <property type="entry name" value="BCTRLSENSOR"/>
</dbReference>
<feature type="domain" description="Histidine kinase" evidence="8">
    <location>
        <begin position="427"/>
        <end position="648"/>
    </location>
</feature>
<dbReference type="Proteomes" id="UP001356308">
    <property type="component" value="Unassembled WGS sequence"/>
</dbReference>
<gene>
    <name evidence="10" type="ORF">V1I91_06085</name>
</gene>
<comment type="caution">
    <text evidence="10">The sequence shown here is derived from an EMBL/GenBank/DDBJ whole genome shotgun (WGS) entry which is preliminary data.</text>
</comment>
<dbReference type="CDD" id="cd17546">
    <property type="entry name" value="REC_hyHK_CKI1_RcsC-like"/>
    <property type="match status" value="1"/>
</dbReference>
<evidence type="ECO:0000256" key="3">
    <source>
        <dbReference type="ARBA" id="ARBA00022553"/>
    </source>
</evidence>
<dbReference type="InterPro" id="IPR011623">
    <property type="entry name" value="7TMR_DISM_rcpt_extracell_dom1"/>
</dbReference>
<dbReference type="Pfam" id="PF02518">
    <property type="entry name" value="HATPase_c"/>
    <property type="match status" value="1"/>
</dbReference>
<evidence type="ECO:0000256" key="4">
    <source>
        <dbReference type="ARBA" id="ARBA00022679"/>
    </source>
</evidence>
<dbReference type="CDD" id="cd00082">
    <property type="entry name" value="HisKA"/>
    <property type="match status" value="1"/>
</dbReference>
<dbReference type="InterPro" id="IPR001789">
    <property type="entry name" value="Sig_transdc_resp-reg_receiver"/>
</dbReference>
<evidence type="ECO:0000259" key="9">
    <source>
        <dbReference type="PROSITE" id="PS50110"/>
    </source>
</evidence>
<keyword evidence="4" id="KW-0808">Transferase</keyword>
<keyword evidence="7" id="KW-0812">Transmembrane</keyword>
<dbReference type="InterPro" id="IPR004358">
    <property type="entry name" value="Sig_transdc_His_kin-like_C"/>
</dbReference>
<sequence>MLLKEQLISIGATFIFLLCGISTATAQVQIGPDFEESTSIRANAFMYVAGDTTSTIEYILENHNALSFKPMADYKTNYGFTEDQLWVKFDLENNTNEEFHAYLETARPITDVATLYLIDNIGEIIEQKSGDLIPFDEKTVRNRKSIFNIEIAPKQKITVFVHLKSDGEVLMLPLNLIDKETFLEATYKEQMFYGLFYGILFMAFLVYLFFYFGLRDIAFAYYSLYVFFIAMMQFSLDGFFHQYITPNGGWLSNHSVLLSALLSLLFFVKYGSEFLGIKKRNKILHYSYEGMCVTVLVAIGALVLFPSLLSASYPIANAIGLIVLVQTLTTLAYYRKKGISVDISFVMGISFLVFGFIVFILNNFNAVENSFFTDNGAKFGIGLEIMFLSISMSKRIRTLRMENDRNQLLALQRSEDMNEIKSSFISNISHELRTPLNLIMGVANSLDGHNEKTEIEEKSKLILNSSENLLGYINDILDFTIIEKGNQELKNWPFDLETSLKKVFSENQIKAEHKKLDFTYNLPSDLPKGIIGDRAKVIKIIEHLLDNAIKFTSSGTVSFSLSYKILEGKKLCLDFEVSDTGTGISKEKMSTVFEAFTKKSFLDKREFSGLGLGLYIVKTYVDLHNGDISVRRNKEGGTKFSVHLEMGYAPELDISKDGKDYRKEINLEGINILLVEDNKMNQQVIKLIVKKWKNAILTIANNGKEGLELLAQNDFDIVLMDLQMPVMDGFEAIAMIRGGMVSDEKTDIPIVVLTADSTEKTRKEIFRLGVNDYATKPISAEVVYKKVTNNLRKVI</sequence>
<protein>
    <recommendedName>
        <fullName evidence="2">histidine kinase</fullName>
        <ecNumber evidence="2">2.7.13.3</ecNumber>
    </recommendedName>
</protein>
<feature type="transmembrane region" description="Helical" evidence="7">
    <location>
        <begin position="191"/>
        <end position="212"/>
    </location>
</feature>
<dbReference type="InterPro" id="IPR005467">
    <property type="entry name" value="His_kinase_dom"/>
</dbReference>
<keyword evidence="11" id="KW-1185">Reference proteome</keyword>
<dbReference type="EC" id="2.7.13.3" evidence="2"/>
<dbReference type="InterPro" id="IPR036097">
    <property type="entry name" value="HisK_dim/P_sf"/>
</dbReference>
<dbReference type="Gene3D" id="3.30.565.10">
    <property type="entry name" value="Histidine kinase-like ATPase, C-terminal domain"/>
    <property type="match status" value="1"/>
</dbReference>
<feature type="modified residue" description="4-aspartylphosphate" evidence="6">
    <location>
        <position position="721"/>
    </location>
</feature>
<evidence type="ECO:0000256" key="5">
    <source>
        <dbReference type="ARBA" id="ARBA00022777"/>
    </source>
</evidence>
<keyword evidence="3 6" id="KW-0597">Phosphoprotein</keyword>
<accession>A0ABU7IRX5</accession>
<evidence type="ECO:0000256" key="2">
    <source>
        <dbReference type="ARBA" id="ARBA00012438"/>
    </source>
</evidence>
<feature type="transmembrane region" description="Helical" evidence="7">
    <location>
        <begin position="288"/>
        <end position="309"/>
    </location>
</feature>
<dbReference type="Gene3D" id="1.10.287.130">
    <property type="match status" value="1"/>
</dbReference>
<feature type="transmembrane region" description="Helical" evidence="7">
    <location>
        <begin position="248"/>
        <end position="268"/>
    </location>
</feature>
<feature type="transmembrane region" description="Helical" evidence="7">
    <location>
        <begin position="315"/>
        <end position="334"/>
    </location>
</feature>
<reference evidence="10 11" key="1">
    <citation type="submission" date="2024-01" db="EMBL/GenBank/DDBJ databases">
        <title>Maribacter spp. originated from different algae showed divergent polysaccharides utilization ability.</title>
        <authorList>
            <person name="Wang H."/>
            <person name="Wu Y."/>
        </authorList>
    </citation>
    <scope>NUCLEOTIDE SEQUENCE [LARGE SCALE GENOMIC DNA]</scope>
    <source>
        <strain evidence="10 11">PR1</strain>
    </source>
</reference>
<proteinExistence type="predicted"/>
<dbReference type="EMBL" id="JAZDDG010000002">
    <property type="protein sequence ID" value="MEE1975629.1"/>
    <property type="molecule type" value="Genomic_DNA"/>
</dbReference>
<dbReference type="SMART" id="SM00448">
    <property type="entry name" value="REC"/>
    <property type="match status" value="1"/>
</dbReference>
<dbReference type="SUPFAM" id="SSF47384">
    <property type="entry name" value="Homodimeric domain of signal transducing histidine kinase"/>
    <property type="match status" value="1"/>
</dbReference>
<dbReference type="Pfam" id="PF07695">
    <property type="entry name" value="7TMR-DISM_7TM"/>
    <property type="match status" value="1"/>
</dbReference>
<feature type="transmembrane region" description="Helical" evidence="7">
    <location>
        <begin position="341"/>
        <end position="364"/>
    </location>
</feature>
<evidence type="ECO:0000256" key="7">
    <source>
        <dbReference type="SAM" id="Phobius"/>
    </source>
</evidence>
<dbReference type="SUPFAM" id="SSF52172">
    <property type="entry name" value="CheY-like"/>
    <property type="match status" value="1"/>
</dbReference>
<dbReference type="PANTHER" id="PTHR43047">
    <property type="entry name" value="TWO-COMPONENT HISTIDINE PROTEIN KINASE"/>
    <property type="match status" value="1"/>
</dbReference>
<comment type="catalytic activity">
    <reaction evidence="1">
        <text>ATP + protein L-histidine = ADP + protein N-phospho-L-histidine.</text>
        <dbReference type="EC" id="2.7.13.3"/>
    </reaction>
</comment>
<name>A0ABU7IRX5_9FLAO</name>
<dbReference type="Pfam" id="PF07696">
    <property type="entry name" value="7TMR-DISMED2"/>
    <property type="match status" value="1"/>
</dbReference>
<dbReference type="Gene3D" id="3.40.50.2300">
    <property type="match status" value="1"/>
</dbReference>
<evidence type="ECO:0000259" key="8">
    <source>
        <dbReference type="PROSITE" id="PS50109"/>
    </source>
</evidence>
<organism evidence="10 11">
    <name type="scientific">Maribacter cobaltidurans</name>
    <dbReference type="NCBI Taxonomy" id="1178778"/>
    <lineage>
        <taxon>Bacteria</taxon>
        <taxon>Pseudomonadati</taxon>
        <taxon>Bacteroidota</taxon>
        <taxon>Flavobacteriia</taxon>
        <taxon>Flavobacteriales</taxon>
        <taxon>Flavobacteriaceae</taxon>
        <taxon>Maribacter</taxon>
    </lineage>
</organism>
<dbReference type="InterPro" id="IPR003661">
    <property type="entry name" value="HisK_dim/P_dom"/>
</dbReference>
<dbReference type="PROSITE" id="PS50109">
    <property type="entry name" value="HIS_KIN"/>
    <property type="match status" value="1"/>
</dbReference>
<dbReference type="InterPro" id="IPR003594">
    <property type="entry name" value="HATPase_dom"/>
</dbReference>
<dbReference type="SUPFAM" id="SSF55874">
    <property type="entry name" value="ATPase domain of HSP90 chaperone/DNA topoisomerase II/histidine kinase"/>
    <property type="match status" value="1"/>
</dbReference>
<dbReference type="PANTHER" id="PTHR43047:SF72">
    <property type="entry name" value="OSMOSENSING HISTIDINE PROTEIN KINASE SLN1"/>
    <property type="match status" value="1"/>
</dbReference>
<feature type="transmembrane region" description="Helical" evidence="7">
    <location>
        <begin position="219"/>
        <end position="236"/>
    </location>
</feature>
<keyword evidence="7" id="KW-1133">Transmembrane helix</keyword>
<evidence type="ECO:0000313" key="10">
    <source>
        <dbReference type="EMBL" id="MEE1975629.1"/>
    </source>
</evidence>
<evidence type="ECO:0000313" key="11">
    <source>
        <dbReference type="Proteomes" id="UP001356308"/>
    </source>
</evidence>
<dbReference type="InterPro" id="IPR036890">
    <property type="entry name" value="HATPase_C_sf"/>
</dbReference>
<dbReference type="SMART" id="SM00387">
    <property type="entry name" value="HATPase_c"/>
    <property type="match status" value="1"/>
</dbReference>
<dbReference type="InterPro" id="IPR011006">
    <property type="entry name" value="CheY-like_superfamily"/>
</dbReference>
<dbReference type="Pfam" id="PF00512">
    <property type="entry name" value="HisKA"/>
    <property type="match status" value="1"/>
</dbReference>
<dbReference type="Pfam" id="PF00072">
    <property type="entry name" value="Response_reg"/>
    <property type="match status" value="1"/>
</dbReference>
<evidence type="ECO:0000256" key="1">
    <source>
        <dbReference type="ARBA" id="ARBA00000085"/>
    </source>
</evidence>
<keyword evidence="5" id="KW-0418">Kinase</keyword>
<dbReference type="InterPro" id="IPR011622">
    <property type="entry name" value="7TMR_DISM_rcpt_extracell_dom2"/>
</dbReference>
<feature type="domain" description="Response regulatory" evidence="9">
    <location>
        <begin position="671"/>
        <end position="791"/>
    </location>
</feature>
<dbReference type="PROSITE" id="PS50110">
    <property type="entry name" value="RESPONSE_REGULATORY"/>
    <property type="match status" value="1"/>
</dbReference>
<evidence type="ECO:0000256" key="6">
    <source>
        <dbReference type="PROSITE-ProRule" id="PRU00169"/>
    </source>
</evidence>
<dbReference type="Gene3D" id="2.60.40.2380">
    <property type="match status" value="1"/>
</dbReference>
<keyword evidence="7" id="KW-0472">Membrane</keyword>